<dbReference type="PANTHER" id="PTHR31845:SF18">
    <property type="entry name" value="ZN(II)2CYS6 TRANSCRIPTION FACTOR (EUROFUNG)"/>
    <property type="match status" value="1"/>
</dbReference>
<dbReference type="InterPro" id="IPR051089">
    <property type="entry name" value="prtT"/>
</dbReference>
<dbReference type="Gene3D" id="4.10.240.10">
    <property type="entry name" value="Zn(2)-C6 fungal-type DNA-binding domain"/>
    <property type="match status" value="1"/>
</dbReference>
<accession>A0ABR4I9L9</accession>
<reference evidence="8 9" key="1">
    <citation type="submission" date="2024-07" db="EMBL/GenBank/DDBJ databases">
        <title>Section-level genome sequencing and comparative genomics of Aspergillus sections Usti and Cavernicolus.</title>
        <authorList>
            <consortium name="Lawrence Berkeley National Laboratory"/>
            <person name="Nybo J.L."/>
            <person name="Vesth T.C."/>
            <person name="Theobald S."/>
            <person name="Frisvad J.C."/>
            <person name="Larsen T.O."/>
            <person name="Kjaerboelling I."/>
            <person name="Rothschild-Mancinelli K."/>
            <person name="Lyhne E.K."/>
            <person name="Kogle M.E."/>
            <person name="Barry K."/>
            <person name="Clum A."/>
            <person name="Na H."/>
            <person name="Ledsgaard L."/>
            <person name="Lin J."/>
            <person name="Lipzen A."/>
            <person name="Kuo A."/>
            <person name="Riley R."/>
            <person name="Mondo S."/>
            <person name="LaButti K."/>
            <person name="Haridas S."/>
            <person name="Pangalinan J."/>
            <person name="Salamov A.A."/>
            <person name="Simmons B.A."/>
            <person name="Magnuson J.K."/>
            <person name="Chen J."/>
            <person name="Drula E."/>
            <person name="Henrissat B."/>
            <person name="Wiebenga A."/>
            <person name="Lubbers R.J."/>
            <person name="Gomes A.C."/>
            <person name="Makela M.R."/>
            <person name="Stajich J."/>
            <person name="Grigoriev I.V."/>
            <person name="Mortensen U.H."/>
            <person name="De vries R.P."/>
            <person name="Baker S.E."/>
            <person name="Andersen M.R."/>
        </authorList>
    </citation>
    <scope>NUCLEOTIDE SEQUENCE [LARGE SCALE GENOMIC DNA]</scope>
    <source>
        <strain evidence="8 9">CBS 600.67</strain>
    </source>
</reference>
<evidence type="ECO:0000256" key="6">
    <source>
        <dbReference type="ARBA" id="ARBA00023242"/>
    </source>
</evidence>
<keyword evidence="2" id="KW-0862">Zinc</keyword>
<evidence type="ECO:0000256" key="2">
    <source>
        <dbReference type="ARBA" id="ARBA00022833"/>
    </source>
</evidence>
<feature type="region of interest" description="Disordered" evidence="7">
    <location>
        <begin position="387"/>
        <end position="408"/>
    </location>
</feature>
<dbReference type="PANTHER" id="PTHR31845">
    <property type="entry name" value="FINGER DOMAIN PROTEIN, PUTATIVE-RELATED"/>
    <property type="match status" value="1"/>
</dbReference>
<evidence type="ECO:0000313" key="8">
    <source>
        <dbReference type="EMBL" id="KAL2824431.1"/>
    </source>
</evidence>
<name>A0ABR4I9L9_9EURO</name>
<evidence type="ECO:0000256" key="7">
    <source>
        <dbReference type="SAM" id="MobiDB-lite"/>
    </source>
</evidence>
<dbReference type="SUPFAM" id="SSF57701">
    <property type="entry name" value="Zn2/Cys6 DNA-binding domain"/>
    <property type="match status" value="1"/>
</dbReference>
<feature type="region of interest" description="Disordered" evidence="7">
    <location>
        <begin position="523"/>
        <end position="556"/>
    </location>
</feature>
<dbReference type="EMBL" id="JBFXLS010000044">
    <property type="protein sequence ID" value="KAL2824431.1"/>
    <property type="molecule type" value="Genomic_DNA"/>
</dbReference>
<feature type="region of interest" description="Disordered" evidence="7">
    <location>
        <begin position="81"/>
        <end position="118"/>
    </location>
</feature>
<gene>
    <name evidence="8" type="ORF">BDW59DRAFT_147644</name>
</gene>
<feature type="compositionally biased region" description="Polar residues" evidence="7">
    <location>
        <begin position="81"/>
        <end position="116"/>
    </location>
</feature>
<keyword evidence="3" id="KW-0805">Transcription regulation</keyword>
<evidence type="ECO:0000313" key="9">
    <source>
        <dbReference type="Proteomes" id="UP001610335"/>
    </source>
</evidence>
<keyword evidence="9" id="KW-1185">Reference proteome</keyword>
<evidence type="ECO:0000256" key="1">
    <source>
        <dbReference type="ARBA" id="ARBA00004123"/>
    </source>
</evidence>
<evidence type="ECO:0000256" key="3">
    <source>
        <dbReference type="ARBA" id="ARBA00023015"/>
    </source>
</evidence>
<protein>
    <recommendedName>
        <fullName evidence="10">Zn(2)-C6 fungal-type domain-containing protein</fullName>
    </recommendedName>
</protein>
<feature type="compositionally biased region" description="Low complexity" evidence="7">
    <location>
        <begin position="397"/>
        <end position="406"/>
    </location>
</feature>
<dbReference type="InterPro" id="IPR036864">
    <property type="entry name" value="Zn2-C6_fun-type_DNA-bd_sf"/>
</dbReference>
<comment type="caution">
    <text evidence="8">The sequence shown here is derived from an EMBL/GenBank/DDBJ whole genome shotgun (WGS) entry which is preliminary data.</text>
</comment>
<comment type="subcellular location">
    <subcellularLocation>
        <location evidence="1">Nucleus</location>
    </subcellularLocation>
</comment>
<keyword evidence="6" id="KW-0539">Nucleus</keyword>
<dbReference type="Proteomes" id="UP001610335">
    <property type="component" value="Unassembled WGS sequence"/>
</dbReference>
<proteinExistence type="predicted"/>
<keyword evidence="4" id="KW-0238">DNA-binding</keyword>
<evidence type="ECO:0008006" key="10">
    <source>
        <dbReference type="Google" id="ProtNLM"/>
    </source>
</evidence>
<feature type="compositionally biased region" description="Low complexity" evidence="7">
    <location>
        <begin position="536"/>
        <end position="556"/>
    </location>
</feature>
<keyword evidence="5" id="KW-0804">Transcription</keyword>
<evidence type="ECO:0000256" key="5">
    <source>
        <dbReference type="ARBA" id="ARBA00023163"/>
    </source>
</evidence>
<sequence length="619" mass="69329">MDGRGPYGLACMHCFKAKSKCVGRPDGDGCQRCHRLKKQCSPSDSIRRRNSQKAQGSRIAELEAKLDGLFSIIQSGPQAVSPSTLSQVQQASPTDHPSSSHTMTTPYPPASYNSPPGASRTAEEALVVFRDRMLRFFPFIYLPPTVYAQDLQNERPFLLQVILAITSSTTQERRARTTAIKMKIAQEVVVQNRSNMDLLLGIMAYSAWSYDHYIHGTATVSRLMELAISIINNLHLNKPLPPDNQMMTLLGGTASTSAHGDGQRSMEERRAVLGCFLLSSVMSLYFAQMDSMRWTPQMDDYLAFIEAHPEHSNDLALASQVRLQLLLYRATQVREQQGELPITFFLQSFRFQLQALHESIPPPLQNDDVILAHLYYVKLSIHTTAFLPQGPPPSPTSTPDSTGAPTETSTWDQIDCMQATLQSIRAWVDVFYRIPPDDFPHITMITWAQLGRSLTALFRLATHYDLAWDREAVWRTINLFEVVQRTSESLNEAALTKGEGSDDFWWHVGRLGRTIHAWLGPQMNKEGAEDTPPPQAQAQSQSQSQSQTQIQPQTPAWAAPIAAPGYPAEQFPWDGNLDAAMMRTLHLGNPAWAETLAGWSWPDENMDMNMNMNMGMPPR</sequence>
<evidence type="ECO:0000256" key="4">
    <source>
        <dbReference type="ARBA" id="ARBA00023125"/>
    </source>
</evidence>
<organism evidence="8 9">
    <name type="scientific">Aspergillus cavernicola</name>
    <dbReference type="NCBI Taxonomy" id="176166"/>
    <lineage>
        <taxon>Eukaryota</taxon>
        <taxon>Fungi</taxon>
        <taxon>Dikarya</taxon>
        <taxon>Ascomycota</taxon>
        <taxon>Pezizomycotina</taxon>
        <taxon>Eurotiomycetes</taxon>
        <taxon>Eurotiomycetidae</taxon>
        <taxon>Eurotiales</taxon>
        <taxon>Aspergillaceae</taxon>
        <taxon>Aspergillus</taxon>
        <taxon>Aspergillus subgen. Nidulantes</taxon>
    </lineage>
</organism>